<accession>A0A0B4C822</accession>
<dbReference type="AlphaFoldDB" id="A0A0B4C822"/>
<evidence type="ECO:0000256" key="1">
    <source>
        <dbReference type="SAM" id="Coils"/>
    </source>
</evidence>
<evidence type="ECO:0000313" key="3">
    <source>
        <dbReference type="Proteomes" id="UP000031166"/>
    </source>
</evidence>
<feature type="coiled-coil region" evidence="1">
    <location>
        <begin position="26"/>
        <end position="82"/>
    </location>
</feature>
<dbReference type="STRING" id="172043.RM53_10295"/>
<gene>
    <name evidence="2" type="ORF">RM53_10295</name>
</gene>
<reference evidence="2 3" key="1">
    <citation type="submission" date="2014-12" db="EMBL/GenBank/DDBJ databases">
        <title>Genome sequencing of Brevundimonas nasdae TPW30.</title>
        <authorList>
            <person name="Tan P.W."/>
            <person name="Chan K.-G."/>
        </authorList>
    </citation>
    <scope>NUCLEOTIDE SEQUENCE [LARGE SCALE GENOMIC DNA]</scope>
    <source>
        <strain evidence="2 3">TPW30</strain>
    </source>
</reference>
<dbReference type="RefSeq" id="WP_039246484.1">
    <property type="nucleotide sequence ID" value="NZ_JWSY01000017.1"/>
</dbReference>
<protein>
    <submittedName>
        <fullName evidence="2">Uncharacterized protein</fullName>
    </submittedName>
</protein>
<proteinExistence type="predicted"/>
<organism evidence="2 3">
    <name type="scientific">Brevundimonas nasdae</name>
    <dbReference type="NCBI Taxonomy" id="172043"/>
    <lineage>
        <taxon>Bacteria</taxon>
        <taxon>Pseudomonadati</taxon>
        <taxon>Pseudomonadota</taxon>
        <taxon>Alphaproteobacteria</taxon>
        <taxon>Caulobacterales</taxon>
        <taxon>Caulobacteraceae</taxon>
        <taxon>Brevundimonas</taxon>
    </lineage>
</organism>
<evidence type="ECO:0000313" key="2">
    <source>
        <dbReference type="EMBL" id="KIC57204.1"/>
    </source>
</evidence>
<dbReference type="Proteomes" id="UP000031166">
    <property type="component" value="Unassembled WGS sequence"/>
</dbReference>
<keyword evidence="1" id="KW-0175">Coiled coil</keyword>
<comment type="caution">
    <text evidence="2">The sequence shown here is derived from an EMBL/GenBank/DDBJ whole genome shotgun (WGS) entry which is preliminary data.</text>
</comment>
<name>A0A0B4C822_9CAUL</name>
<dbReference type="EMBL" id="JWSY01000017">
    <property type="protein sequence ID" value="KIC57204.1"/>
    <property type="molecule type" value="Genomic_DNA"/>
</dbReference>
<sequence length="278" mass="29808">MAVTDILKRDPVAVARKTHEAAQRGLANAQAKRAAAVAEVEAAERAQTVAATADGDAADGVLESATRRLRDARDLVDAFDRRVIPSAEAAVTEAEAGVADAERQVQYAAAEAKGAAARAKLAKDYPGLEQRYTELLNLVAEADAAIDAANANLPTNAAPLPTVEGPVRDYPAQPERIVSDTVQALWYHQDGSRVLDQSRVKDGKYQHHKPGIMVHNVVTDHCRKIDTRVVVSVPFRAGVSGPRLSATKLPPLKPEAPADLPEKIEYRVPDAGQREGWV</sequence>